<evidence type="ECO:0000313" key="2">
    <source>
        <dbReference type="Proteomes" id="UP000694569"/>
    </source>
</evidence>
<accession>A0A8C5PGJ8</accession>
<dbReference type="OrthoDB" id="10262413at2759"/>
<evidence type="ECO:0000313" key="1">
    <source>
        <dbReference type="Ensembl" id="ENSLLEP00000021620.1"/>
    </source>
</evidence>
<dbReference type="AlphaFoldDB" id="A0A8C5PGJ8"/>
<reference evidence="1" key="1">
    <citation type="submission" date="2025-08" db="UniProtKB">
        <authorList>
            <consortium name="Ensembl"/>
        </authorList>
    </citation>
    <scope>IDENTIFICATION</scope>
</reference>
<name>A0A8C5PGJ8_9ANUR</name>
<reference evidence="1" key="2">
    <citation type="submission" date="2025-09" db="UniProtKB">
        <authorList>
            <consortium name="Ensembl"/>
        </authorList>
    </citation>
    <scope>IDENTIFICATION</scope>
</reference>
<organism evidence="1 2">
    <name type="scientific">Leptobrachium leishanense</name>
    <name type="common">Leishan spiny toad</name>
    <dbReference type="NCBI Taxonomy" id="445787"/>
    <lineage>
        <taxon>Eukaryota</taxon>
        <taxon>Metazoa</taxon>
        <taxon>Chordata</taxon>
        <taxon>Craniata</taxon>
        <taxon>Vertebrata</taxon>
        <taxon>Euteleostomi</taxon>
        <taxon>Amphibia</taxon>
        <taxon>Batrachia</taxon>
        <taxon>Anura</taxon>
        <taxon>Pelobatoidea</taxon>
        <taxon>Megophryidae</taxon>
        <taxon>Leptobrachium</taxon>
    </lineage>
</organism>
<dbReference type="Ensembl" id="ENSLLET00000022454.1">
    <property type="protein sequence ID" value="ENSLLEP00000021620.1"/>
    <property type="gene ID" value="ENSLLEG00000013692.1"/>
</dbReference>
<sequence>SNMAEETAEKPRAKRIFINNIDSYVARNIGKYLSGCVVGASLEEVAGEEEEADNTSAREDASWNQPKQGLFQVVGSLSNPDAKKLKYPVETYTVINWRLLYRENV</sequence>
<dbReference type="GeneTree" id="ENSGT00390000015102"/>
<protein>
    <submittedName>
        <fullName evidence="1">Uncharacterized protein</fullName>
    </submittedName>
</protein>
<keyword evidence="2" id="KW-1185">Reference proteome</keyword>
<proteinExistence type="predicted"/>
<dbReference type="Proteomes" id="UP000694569">
    <property type="component" value="Unplaced"/>
</dbReference>